<feature type="transmembrane region" description="Helical" evidence="1">
    <location>
        <begin position="39"/>
        <end position="59"/>
    </location>
</feature>
<keyword evidence="3" id="KW-1185">Reference proteome</keyword>
<evidence type="ECO:0000313" key="3">
    <source>
        <dbReference type="Proteomes" id="UP000651271"/>
    </source>
</evidence>
<reference evidence="2 3" key="1">
    <citation type="submission" date="2020-08" db="EMBL/GenBank/DDBJ databases">
        <title>Sphingobacterium sp. DN04309 isolated from aquaculture water.</title>
        <authorList>
            <person name="Zhang M."/>
        </authorList>
    </citation>
    <scope>NUCLEOTIDE SEQUENCE [LARGE SCALE GENOMIC DNA]</scope>
    <source>
        <strain evidence="2 3">DN04309</strain>
    </source>
</reference>
<comment type="caution">
    <text evidence="2">The sequence shown here is derived from an EMBL/GenBank/DDBJ whole genome shotgun (WGS) entry which is preliminary data.</text>
</comment>
<proteinExistence type="predicted"/>
<dbReference type="Proteomes" id="UP000651271">
    <property type="component" value="Unassembled WGS sequence"/>
</dbReference>
<accession>A0ABR7Y9K9</accession>
<feature type="transmembrane region" description="Helical" evidence="1">
    <location>
        <begin position="7"/>
        <end position="27"/>
    </location>
</feature>
<dbReference type="EMBL" id="JACOIJ010000001">
    <property type="protein sequence ID" value="MBD1427983.1"/>
    <property type="molecule type" value="Genomic_DNA"/>
</dbReference>
<evidence type="ECO:0000313" key="2">
    <source>
        <dbReference type="EMBL" id="MBD1427983.1"/>
    </source>
</evidence>
<keyword evidence="1" id="KW-0472">Membrane</keyword>
<dbReference type="RefSeq" id="WP_165292233.1">
    <property type="nucleotide sequence ID" value="NZ_JACOIJ010000001.1"/>
</dbReference>
<keyword evidence="1" id="KW-0812">Transmembrane</keyword>
<evidence type="ECO:0000256" key="1">
    <source>
        <dbReference type="SAM" id="Phobius"/>
    </source>
</evidence>
<gene>
    <name evidence="2" type="ORF">H8B04_00120</name>
</gene>
<sequence>MDINKGLLVNIVLLIHMALTGIMLFRLFKLKNATGGQLILTFIALTIPVIGPSALIAYYNNQAKKQQVAETNKKQAFTTSRKYKKIKNK</sequence>
<keyword evidence="1" id="KW-1133">Transmembrane helix</keyword>
<organism evidence="2 3">
    <name type="scientific">Sphingobacterium litopenaei</name>
    <dbReference type="NCBI Taxonomy" id="2763500"/>
    <lineage>
        <taxon>Bacteria</taxon>
        <taxon>Pseudomonadati</taxon>
        <taxon>Bacteroidota</taxon>
        <taxon>Sphingobacteriia</taxon>
        <taxon>Sphingobacteriales</taxon>
        <taxon>Sphingobacteriaceae</taxon>
        <taxon>Sphingobacterium</taxon>
    </lineage>
</organism>
<name>A0ABR7Y9K9_9SPHI</name>
<protein>
    <submittedName>
        <fullName evidence="2">Uncharacterized protein</fullName>
    </submittedName>
</protein>